<evidence type="ECO:0000313" key="3">
    <source>
        <dbReference type="Proteomes" id="UP001139477"/>
    </source>
</evidence>
<proteinExistence type="predicted"/>
<feature type="coiled-coil region" evidence="1">
    <location>
        <begin position="104"/>
        <end position="131"/>
    </location>
</feature>
<comment type="caution">
    <text evidence="2">The sequence shown here is derived from an EMBL/GenBank/DDBJ whole genome shotgun (WGS) entry which is preliminary data.</text>
</comment>
<evidence type="ECO:0000313" key="2">
    <source>
        <dbReference type="EMBL" id="MCP1167140.1"/>
    </source>
</evidence>
<reference evidence="2" key="1">
    <citation type="submission" date="2022-06" db="EMBL/GenBank/DDBJ databases">
        <title>Limimaricola sediminis sp. nov., isolated from an intertidal sediment.</title>
        <authorList>
            <person name="Shao X."/>
        </authorList>
    </citation>
    <scope>NUCLEOTIDE SEQUENCE</scope>
    <source>
        <strain evidence="2">ASW11-118</strain>
    </source>
</reference>
<dbReference type="Proteomes" id="UP001139477">
    <property type="component" value="Unassembled WGS sequence"/>
</dbReference>
<accession>A0A9X2FP11</accession>
<sequence>MKGIVNATRQGMFDLEDESPIDQVWMEQIIRSSSIRYLGNVPWPLNIDLADHYAVKLHEAAIYEEIMIGLINSAILLAGATNRSERIIIDPEGYRVAAVTGEFLQRWKERALAAEQELERVSAECDELAADNIDLQMIVQALEAKITELHAAPPI</sequence>
<dbReference type="AlphaFoldDB" id="A0A9X2FP11"/>
<dbReference type="EMBL" id="JAMYXC010000018">
    <property type="protein sequence ID" value="MCP1167140.1"/>
    <property type="molecule type" value="Genomic_DNA"/>
</dbReference>
<name>A0A9X2FP11_9RHOB</name>
<evidence type="ECO:0000256" key="1">
    <source>
        <dbReference type="SAM" id="Coils"/>
    </source>
</evidence>
<organism evidence="2 3">
    <name type="scientific">Limimaricola litoreus</name>
    <dbReference type="NCBI Taxonomy" id="2955316"/>
    <lineage>
        <taxon>Bacteria</taxon>
        <taxon>Pseudomonadati</taxon>
        <taxon>Pseudomonadota</taxon>
        <taxon>Alphaproteobacteria</taxon>
        <taxon>Rhodobacterales</taxon>
        <taxon>Paracoccaceae</taxon>
        <taxon>Limimaricola</taxon>
    </lineage>
</organism>
<keyword evidence="3" id="KW-1185">Reference proteome</keyword>
<protein>
    <submittedName>
        <fullName evidence="2">Uncharacterized protein</fullName>
    </submittedName>
</protein>
<gene>
    <name evidence="2" type="ORF">NHG85_01125</name>
</gene>
<keyword evidence="1" id="KW-0175">Coiled coil</keyword>
<dbReference type="RefSeq" id="WP_253328996.1">
    <property type="nucleotide sequence ID" value="NZ_JAMYXC010000018.1"/>
</dbReference>